<dbReference type="Pfam" id="PF01657">
    <property type="entry name" value="Stress-antifung"/>
    <property type="match status" value="1"/>
</dbReference>
<dbReference type="PANTHER" id="PTHR32099">
    <property type="entry name" value="CYSTEINE-RICH REPEAT SECRETORY PROTEIN"/>
    <property type="match status" value="1"/>
</dbReference>
<dbReference type="EMBL" id="OIVN01000326">
    <property type="protein sequence ID" value="SPC78361.1"/>
    <property type="molecule type" value="Genomic_DNA"/>
</dbReference>
<keyword evidence="2" id="KW-0677">Repeat</keyword>
<dbReference type="CDD" id="cd23509">
    <property type="entry name" value="Gnk2-like"/>
    <property type="match status" value="1"/>
</dbReference>
<evidence type="ECO:0000313" key="4">
    <source>
        <dbReference type="EMBL" id="SPC78361.1"/>
    </source>
</evidence>
<organism evidence="4">
    <name type="scientific">Fagus sylvatica</name>
    <name type="common">Beechnut</name>
    <dbReference type="NCBI Taxonomy" id="28930"/>
    <lineage>
        <taxon>Eukaryota</taxon>
        <taxon>Viridiplantae</taxon>
        <taxon>Streptophyta</taxon>
        <taxon>Embryophyta</taxon>
        <taxon>Tracheophyta</taxon>
        <taxon>Spermatophyta</taxon>
        <taxon>Magnoliopsida</taxon>
        <taxon>eudicotyledons</taxon>
        <taxon>Gunneridae</taxon>
        <taxon>Pentapetalae</taxon>
        <taxon>rosids</taxon>
        <taxon>fabids</taxon>
        <taxon>Fagales</taxon>
        <taxon>Fagaceae</taxon>
        <taxon>Fagus</taxon>
    </lineage>
</organism>
<dbReference type="Gene3D" id="3.30.430.20">
    <property type="entry name" value="Gnk2 domain, C-X8-C-X2-C motif"/>
    <property type="match status" value="1"/>
</dbReference>
<evidence type="ECO:0000256" key="1">
    <source>
        <dbReference type="ARBA" id="ARBA00022729"/>
    </source>
</evidence>
<dbReference type="PANTHER" id="PTHR32099:SF42">
    <property type="entry name" value="CYSTEINE-RICH RECEPTOR-LIKE PROTEIN KINASE 9-RELATED"/>
    <property type="match status" value="1"/>
</dbReference>
<sequence length="133" mass="14481">MPRLKVVSTTPPRDKALGPQFTAASSAVVTSPLMAVELVQCIPVLSSSDCNRCLRGAITYLPTCCEGSHGGNVVNPSCNVRYEVFSFYQIQAIPSPTPTPVLAPPAPDNEEKEKIKAMVYMIKPNGRFTYENY</sequence>
<dbReference type="PROSITE" id="PS51473">
    <property type="entry name" value="GNK2"/>
    <property type="match status" value="1"/>
</dbReference>
<accession>A0A2N9EUL8</accession>
<name>A0A2N9EUL8_FAGSY</name>
<protein>
    <recommendedName>
        <fullName evidence="3">Gnk2-homologous domain-containing protein</fullName>
    </recommendedName>
</protein>
<dbReference type="AlphaFoldDB" id="A0A2N9EUL8"/>
<evidence type="ECO:0000259" key="3">
    <source>
        <dbReference type="PROSITE" id="PS51473"/>
    </source>
</evidence>
<evidence type="ECO:0000256" key="2">
    <source>
        <dbReference type="ARBA" id="ARBA00022737"/>
    </source>
</evidence>
<dbReference type="InterPro" id="IPR038408">
    <property type="entry name" value="GNK2_sf"/>
</dbReference>
<proteinExistence type="predicted"/>
<dbReference type="InterPro" id="IPR002902">
    <property type="entry name" value="GNK2"/>
</dbReference>
<reference evidence="4" key="1">
    <citation type="submission" date="2018-02" db="EMBL/GenBank/DDBJ databases">
        <authorList>
            <person name="Cohen D.B."/>
            <person name="Kent A.D."/>
        </authorList>
    </citation>
    <scope>NUCLEOTIDE SEQUENCE</scope>
</reference>
<feature type="domain" description="Gnk2-homologous" evidence="3">
    <location>
        <begin position="1"/>
        <end position="87"/>
    </location>
</feature>
<gene>
    <name evidence="4" type="ORF">FSB_LOCUS6243</name>
</gene>
<keyword evidence="1" id="KW-0732">Signal</keyword>